<dbReference type="PROSITE" id="PS51257">
    <property type="entry name" value="PROKAR_LIPOPROTEIN"/>
    <property type="match status" value="1"/>
</dbReference>
<evidence type="ECO:0000313" key="6">
    <source>
        <dbReference type="EMBL" id="HAE26398.1"/>
    </source>
</evidence>
<sequence length="542" mass="57066">MKFARPLAVSGTVACLFLAACATSASAPQLTYGVVSSASPEATAAGVEILERGGNAIDAAAAVQFALGVTEPAMSGLGGQTQIVLQKPGEPAIVINGTSFAPAGIPDVVAEQDLKTSYSATTVPSTVKVMDFAMRNYGSGNVSWADTLAPAIRYADDGFVVGSFRARVYSRHETDVRANQTVARLFLNPDGTLPQLGDVLRQPVLAATLRRLAEAGADDFYTGEIAAKIAEDMAANGGWITLEDLARTPDPVVMAPLTTTYRGFEVATLPPPAGGWVVLQALNLLEQTQAEDLDEADATRAAALLVALDIAHTSRAENPELDLVSFGADMSRRIDKATAVALLEDRDHGETTHFSVVDKDGMAVSVTSSIDSYFGSRAASPELGFLYNNYMQTFELAPGETFSLAPHAMPYSSMSTSIVSKDGQPVLVLGSPGSARIISAVTQVISHWVDVDEGIETAVAAPRVHVVIDRKDGRDNAYVEEMVEGLDVDALGFDLANPQTDLIQNGLNAYFGGVHAIALEEGGWRGAADPRRDGTVGYASDR</sequence>
<dbReference type="SUPFAM" id="SSF56235">
    <property type="entry name" value="N-terminal nucleophile aminohydrolases (Ntn hydrolases)"/>
    <property type="match status" value="1"/>
</dbReference>
<dbReference type="PANTHER" id="PTHR43199:SF1">
    <property type="entry name" value="GLUTATHIONE HYDROLASE PROENZYME"/>
    <property type="match status" value="1"/>
</dbReference>
<dbReference type="InterPro" id="IPR043137">
    <property type="entry name" value="GGT_ssub_C"/>
</dbReference>
<evidence type="ECO:0008006" key="8">
    <source>
        <dbReference type="Google" id="ProtNLM"/>
    </source>
</evidence>
<evidence type="ECO:0000256" key="3">
    <source>
        <dbReference type="ARBA" id="ARBA00022801"/>
    </source>
</evidence>
<feature type="signal peptide" evidence="5">
    <location>
        <begin position="1"/>
        <end position="27"/>
    </location>
</feature>
<dbReference type="Gene3D" id="1.10.246.230">
    <property type="match status" value="1"/>
</dbReference>
<dbReference type="GO" id="GO:0016787">
    <property type="term" value="F:hydrolase activity"/>
    <property type="evidence" value="ECO:0007669"/>
    <property type="project" value="UniProtKB-KW"/>
</dbReference>
<evidence type="ECO:0000313" key="7">
    <source>
        <dbReference type="Proteomes" id="UP000259610"/>
    </source>
</evidence>
<dbReference type="Gene3D" id="3.60.20.40">
    <property type="match status" value="1"/>
</dbReference>
<dbReference type="InterPro" id="IPR051792">
    <property type="entry name" value="GGT_bact"/>
</dbReference>
<dbReference type="Pfam" id="PF01019">
    <property type="entry name" value="G_glu_transpept"/>
    <property type="match status" value="1"/>
</dbReference>
<evidence type="ECO:0000256" key="1">
    <source>
        <dbReference type="ARBA" id="ARBA00009381"/>
    </source>
</evidence>
<dbReference type="AlphaFoldDB" id="A0A3B9GVK1"/>
<dbReference type="RefSeq" id="WP_272987373.1">
    <property type="nucleotide sequence ID" value="NZ_CAJQMV010000089.1"/>
</dbReference>
<protein>
    <recommendedName>
        <fullName evidence="8">Gamma-glutamyltransferase</fullName>
    </recommendedName>
</protein>
<name>A0A3B9GVK1_9PROT</name>
<keyword evidence="4" id="KW-0865">Zymogen</keyword>
<reference evidence="6 7" key="1">
    <citation type="journal article" date="2018" name="Nat. Biotechnol.">
        <title>A standardized bacterial taxonomy based on genome phylogeny substantially revises the tree of life.</title>
        <authorList>
            <person name="Parks D.H."/>
            <person name="Chuvochina M."/>
            <person name="Waite D.W."/>
            <person name="Rinke C."/>
            <person name="Skarshewski A."/>
            <person name="Chaumeil P.A."/>
            <person name="Hugenholtz P."/>
        </authorList>
    </citation>
    <scope>NUCLEOTIDE SEQUENCE [LARGE SCALE GENOMIC DNA]</scope>
    <source>
        <strain evidence="6">UBA8733</strain>
    </source>
</reference>
<keyword evidence="5" id="KW-0732">Signal</keyword>
<evidence type="ECO:0000256" key="2">
    <source>
        <dbReference type="ARBA" id="ARBA00022679"/>
    </source>
</evidence>
<comment type="caution">
    <text evidence="6">The sequence shown here is derived from an EMBL/GenBank/DDBJ whole genome shotgun (WGS) entry which is preliminary data.</text>
</comment>
<proteinExistence type="inferred from homology"/>
<dbReference type="EMBL" id="DMAN01000095">
    <property type="protein sequence ID" value="HAE26398.1"/>
    <property type="molecule type" value="Genomic_DNA"/>
</dbReference>
<keyword evidence="2" id="KW-0808">Transferase</keyword>
<dbReference type="PANTHER" id="PTHR43199">
    <property type="entry name" value="GLUTATHIONE HYDROLASE"/>
    <property type="match status" value="1"/>
</dbReference>
<dbReference type="InterPro" id="IPR029055">
    <property type="entry name" value="Ntn_hydrolases_N"/>
</dbReference>
<keyword evidence="3" id="KW-0378">Hydrolase</keyword>
<evidence type="ECO:0000256" key="5">
    <source>
        <dbReference type="SAM" id="SignalP"/>
    </source>
</evidence>
<dbReference type="Proteomes" id="UP000259610">
    <property type="component" value="Unassembled WGS sequence"/>
</dbReference>
<gene>
    <name evidence="6" type="ORF">DCG58_04505</name>
</gene>
<evidence type="ECO:0000256" key="4">
    <source>
        <dbReference type="ARBA" id="ARBA00023145"/>
    </source>
</evidence>
<feature type="chain" id="PRO_5017673295" description="Gamma-glutamyltransferase" evidence="5">
    <location>
        <begin position="28"/>
        <end position="542"/>
    </location>
</feature>
<accession>A0A3B9GVK1</accession>
<dbReference type="GO" id="GO:0016740">
    <property type="term" value="F:transferase activity"/>
    <property type="evidence" value="ECO:0007669"/>
    <property type="project" value="UniProtKB-KW"/>
</dbReference>
<dbReference type="PRINTS" id="PR01210">
    <property type="entry name" value="GGTRANSPTASE"/>
</dbReference>
<organism evidence="6 7">
    <name type="scientific">Hyphomonas adhaerens</name>
    <dbReference type="NCBI Taxonomy" id="81029"/>
    <lineage>
        <taxon>Bacteria</taxon>
        <taxon>Pseudomonadati</taxon>
        <taxon>Pseudomonadota</taxon>
        <taxon>Alphaproteobacteria</taxon>
        <taxon>Hyphomonadales</taxon>
        <taxon>Hyphomonadaceae</taxon>
        <taxon>Hyphomonas</taxon>
    </lineage>
</organism>
<comment type="similarity">
    <text evidence="1">Belongs to the gamma-glutamyltransferase family.</text>
</comment>